<reference evidence="5 6" key="1">
    <citation type="submission" date="2017-05" db="EMBL/GenBank/DDBJ databases">
        <title>Genome of assembly of the Bengalese finch, Lonchura striata domestica.</title>
        <authorList>
            <person name="Colquitt B.M."/>
            <person name="Brainard M.S."/>
        </authorList>
    </citation>
    <scope>NUCLEOTIDE SEQUENCE [LARGE SCALE GENOMIC DNA]</scope>
    <source>
        <strain evidence="5">White83orange57</strain>
    </source>
</reference>
<evidence type="ECO:0000313" key="5">
    <source>
        <dbReference type="EMBL" id="OWK57872.1"/>
    </source>
</evidence>
<dbReference type="PANTHER" id="PTHR46488:SF1">
    <property type="entry name" value="AP-5 COMPLEX SUBUNIT ZETA-1"/>
    <property type="match status" value="1"/>
</dbReference>
<sequence length="699" mass="76273">MFAAAAERFLRRARCGRHRDSATEPSGRAGGLAGPGGGEGGEDRPSGPGLPVRARLRDSPDCPGREIQPEELRRFAARVSALLQGPEPGPEAVDGLQSLHLTVAATKYPRKLDGEFVELLQTVLCSPKSPEQIQVLCAAILREMSPCNDLILSCDEIQDTKLLSLVSSVLLAQGNKGEVAAVGQRVVKALERRLPEGQNAQFLLPVLANVLSLSPGSLTEGKAIGRAEIATWLWSGCCVLPGKLAAVDSDAIYKHLFTDIPAQLFHNPSLAFEFVQFCKDNSQLFTDSSSIFRQSFPNLFKFLAWNSPPLISEFVDLLPFLLDPGTTIEIFHLLLDLPCLTAALDIQLRAAALSASEKAGADPAGKAATCLEAFGHPLYKSLFQYLLRTKAAPEDAPESTQGLWGIKKGNWEQTFNSYSSFALSLVPLRQLLGSLAGSPRVVQCAETVPVLLELFFRVVAEFADGSLINQLVVLLLQKSDQLYEILAFKEDVYRVLGSQLATLCRLRPALLVELSTEILEFLGAVSNIQSKEAIFTHLHQAWAVGEFLSVSHDKRCTVEQITRFFEPLEAVLFEITQLQPQASTPSCAPHAISVLMATLTKLAARSQDLIPRVSMFLSKMRTFVQSPAVTSVYREEDLEEILIRATELMNLLKMPSVAQFVLTPPVASTQFQREVNDSLPLALRMVTQLLEPAPGSVPV</sequence>
<dbReference type="EMBL" id="MUZQ01000114">
    <property type="protein sequence ID" value="OWK57872.1"/>
    <property type="molecule type" value="Genomic_DNA"/>
</dbReference>
<dbReference type="Proteomes" id="UP000197619">
    <property type="component" value="Unassembled WGS sequence"/>
</dbReference>
<feature type="region of interest" description="Disordered" evidence="1">
    <location>
        <begin position="13"/>
        <end position="67"/>
    </location>
</feature>
<feature type="domain" description="AP-5 complex subunit zeta-1 ARM repeats" evidence="2">
    <location>
        <begin position="242"/>
        <end position="301"/>
    </location>
</feature>
<organism evidence="5 6">
    <name type="scientific">Lonchura striata</name>
    <name type="common">white-rumped munia</name>
    <dbReference type="NCBI Taxonomy" id="40157"/>
    <lineage>
        <taxon>Eukaryota</taxon>
        <taxon>Metazoa</taxon>
        <taxon>Chordata</taxon>
        <taxon>Craniata</taxon>
        <taxon>Vertebrata</taxon>
        <taxon>Euteleostomi</taxon>
        <taxon>Archelosauria</taxon>
        <taxon>Archosauria</taxon>
        <taxon>Dinosauria</taxon>
        <taxon>Saurischia</taxon>
        <taxon>Theropoda</taxon>
        <taxon>Coelurosauria</taxon>
        <taxon>Aves</taxon>
        <taxon>Neognathae</taxon>
        <taxon>Neoaves</taxon>
        <taxon>Telluraves</taxon>
        <taxon>Australaves</taxon>
        <taxon>Passeriformes</taxon>
        <taxon>Passeroidea</taxon>
        <taxon>Estrildidae</taxon>
        <taxon>Estrildinae</taxon>
        <taxon>Lonchura</taxon>
    </lineage>
</organism>
<feature type="domain" description="AP-5 complex subunit zeta-1 C-terminal TPR" evidence="4">
    <location>
        <begin position="424"/>
        <end position="689"/>
    </location>
</feature>
<keyword evidence="6" id="KW-1185">Reference proteome</keyword>
<dbReference type="Pfam" id="PF25154">
    <property type="entry name" value="TPR_AP5Z1_C"/>
    <property type="match status" value="2"/>
</dbReference>
<accession>A0A218UX15</accession>
<dbReference type="InterPro" id="IPR056856">
    <property type="entry name" value="TPR_AP5Z1_C"/>
</dbReference>
<evidence type="ECO:0000259" key="4">
    <source>
        <dbReference type="Pfam" id="PF25154"/>
    </source>
</evidence>
<dbReference type="Pfam" id="PF14764">
    <property type="entry name" value="SPG48"/>
    <property type="match status" value="1"/>
</dbReference>
<evidence type="ECO:0000313" key="6">
    <source>
        <dbReference type="Proteomes" id="UP000197619"/>
    </source>
</evidence>
<evidence type="ECO:0000259" key="2">
    <source>
        <dbReference type="Pfam" id="PF14764"/>
    </source>
</evidence>
<dbReference type="InterPro" id="IPR056857">
    <property type="entry name" value="TPR_AP5Z1_N"/>
</dbReference>
<comment type="caution">
    <text evidence="5">The sequence shown here is derived from an EMBL/GenBank/DDBJ whole genome shotgun (WGS) entry which is preliminary data.</text>
</comment>
<dbReference type="PANTHER" id="PTHR46488">
    <property type="entry name" value="AP-5 COMPLEX SUBUNIT ZETA-1"/>
    <property type="match status" value="1"/>
</dbReference>
<dbReference type="AlphaFoldDB" id="A0A218UX15"/>
<name>A0A218UX15_9PASE</name>
<proteinExistence type="predicted"/>
<feature type="compositionally biased region" description="Gly residues" evidence="1">
    <location>
        <begin position="28"/>
        <end position="39"/>
    </location>
</feature>
<feature type="domain" description="AP-5 complex subunit zeta-1 C-terminal TPR" evidence="4">
    <location>
        <begin position="313"/>
        <end position="394"/>
    </location>
</feature>
<gene>
    <name evidence="5" type="primary">AP5Z1</name>
    <name evidence="5" type="ORF">RLOC_00003500</name>
</gene>
<dbReference type="InterPro" id="IPR055450">
    <property type="entry name" value="AP5Z1_ARM"/>
</dbReference>
<dbReference type="InterPro" id="IPR028222">
    <property type="entry name" value="AP5Z1"/>
</dbReference>
<protein>
    <submittedName>
        <fullName evidence="5">AP-5 complex subunit zeta-1</fullName>
    </submittedName>
</protein>
<feature type="domain" description="AP-5 complex subunit zeta-1 N-terminal TPR" evidence="3">
    <location>
        <begin position="65"/>
        <end position="222"/>
    </location>
</feature>
<dbReference type="Pfam" id="PF25153">
    <property type="entry name" value="TPR_AP5Z1"/>
    <property type="match status" value="1"/>
</dbReference>
<dbReference type="STRING" id="299123.ENSLSDP00000009285"/>
<feature type="compositionally biased region" description="Basic and acidic residues" evidence="1">
    <location>
        <begin position="55"/>
        <end position="67"/>
    </location>
</feature>
<evidence type="ECO:0000259" key="3">
    <source>
        <dbReference type="Pfam" id="PF25153"/>
    </source>
</evidence>
<dbReference type="GO" id="GO:0044599">
    <property type="term" value="C:AP-5 adaptor complex"/>
    <property type="evidence" value="ECO:0007669"/>
    <property type="project" value="InterPro"/>
</dbReference>
<evidence type="ECO:0000256" key="1">
    <source>
        <dbReference type="SAM" id="MobiDB-lite"/>
    </source>
</evidence>